<evidence type="ECO:0000256" key="1">
    <source>
        <dbReference type="SAM" id="MobiDB-lite"/>
    </source>
</evidence>
<organism evidence="2 3">
    <name type="scientific">Malus baccata</name>
    <name type="common">Siberian crab apple</name>
    <name type="synonym">Pyrus baccata</name>
    <dbReference type="NCBI Taxonomy" id="106549"/>
    <lineage>
        <taxon>Eukaryota</taxon>
        <taxon>Viridiplantae</taxon>
        <taxon>Streptophyta</taxon>
        <taxon>Embryophyta</taxon>
        <taxon>Tracheophyta</taxon>
        <taxon>Spermatophyta</taxon>
        <taxon>Magnoliopsida</taxon>
        <taxon>eudicotyledons</taxon>
        <taxon>Gunneridae</taxon>
        <taxon>Pentapetalae</taxon>
        <taxon>rosids</taxon>
        <taxon>fabids</taxon>
        <taxon>Rosales</taxon>
        <taxon>Rosaceae</taxon>
        <taxon>Amygdaloideae</taxon>
        <taxon>Maleae</taxon>
        <taxon>Malus</taxon>
    </lineage>
</organism>
<feature type="compositionally biased region" description="Basic residues" evidence="1">
    <location>
        <begin position="1"/>
        <end position="10"/>
    </location>
</feature>
<comment type="caution">
    <text evidence="2">The sequence shown here is derived from an EMBL/GenBank/DDBJ whole genome shotgun (WGS) entry which is preliminary data.</text>
</comment>
<name>A0A540LIP2_MALBA</name>
<gene>
    <name evidence="2" type="ORF">C1H46_028106</name>
</gene>
<sequence length="68" mass="8255">MYFSKFKHRTNRENPIENRTAQTDHEDYTIRRRDIWGRRVHYIVWRQPSSSSNNNNNKAFSHYVGSAI</sequence>
<accession>A0A540LIP2</accession>
<feature type="region of interest" description="Disordered" evidence="1">
    <location>
        <begin position="1"/>
        <end position="24"/>
    </location>
</feature>
<evidence type="ECO:0000313" key="3">
    <source>
        <dbReference type="Proteomes" id="UP000315295"/>
    </source>
</evidence>
<dbReference type="EMBL" id="VIEB01000568">
    <property type="protein sequence ID" value="TQD86348.1"/>
    <property type="molecule type" value="Genomic_DNA"/>
</dbReference>
<dbReference type="AlphaFoldDB" id="A0A540LIP2"/>
<feature type="compositionally biased region" description="Basic and acidic residues" evidence="1">
    <location>
        <begin position="11"/>
        <end position="24"/>
    </location>
</feature>
<keyword evidence="3" id="KW-1185">Reference proteome</keyword>
<reference evidence="2 3" key="1">
    <citation type="journal article" date="2019" name="G3 (Bethesda)">
        <title>Sequencing of a Wild Apple (Malus baccata) Genome Unravels the Differences Between Cultivated and Wild Apple Species Regarding Disease Resistance and Cold Tolerance.</title>
        <authorList>
            <person name="Chen X."/>
        </authorList>
    </citation>
    <scope>NUCLEOTIDE SEQUENCE [LARGE SCALE GENOMIC DNA]</scope>
    <source>
        <strain evidence="3">cv. Shandingzi</strain>
        <tissue evidence="2">Leaves</tissue>
    </source>
</reference>
<protein>
    <submittedName>
        <fullName evidence="2">Uncharacterized protein</fullName>
    </submittedName>
</protein>
<dbReference type="Proteomes" id="UP000315295">
    <property type="component" value="Unassembled WGS sequence"/>
</dbReference>
<feature type="region of interest" description="Disordered" evidence="1">
    <location>
        <begin position="48"/>
        <end position="68"/>
    </location>
</feature>
<evidence type="ECO:0000313" key="2">
    <source>
        <dbReference type="EMBL" id="TQD86348.1"/>
    </source>
</evidence>
<proteinExistence type="predicted"/>